<comment type="caution">
    <text evidence="1">The sequence shown here is derived from an EMBL/GenBank/DDBJ whole genome shotgun (WGS) entry which is preliminary data.</text>
</comment>
<dbReference type="OrthoDB" id="2417211at2759"/>
<protein>
    <submittedName>
        <fullName evidence="1">Uncharacterized protein</fullName>
    </submittedName>
</protein>
<dbReference type="EMBL" id="QKYT01000073">
    <property type="protein sequence ID" value="RIA94837.1"/>
    <property type="molecule type" value="Genomic_DNA"/>
</dbReference>
<keyword evidence="2" id="KW-1185">Reference proteome</keyword>
<evidence type="ECO:0000313" key="1">
    <source>
        <dbReference type="EMBL" id="RIA94837.1"/>
    </source>
</evidence>
<accession>A0A397TER2</accession>
<name>A0A397TER2_9GLOM</name>
<sequence length="127" mass="14369">MSDNDEFFNFLRRADARGLVLINDPSDVPVVITSLECVIPDEYYQISALHLIAIKREVFWMNVEDKAIEDETLSANFKQLLGKECIGVACSPFFPEKLKNKSINEIGLAVVYPGGNRFKVEVPENLF</sequence>
<evidence type="ECO:0000313" key="2">
    <source>
        <dbReference type="Proteomes" id="UP000265703"/>
    </source>
</evidence>
<gene>
    <name evidence="1" type="ORF">C1645_817543</name>
</gene>
<dbReference type="AlphaFoldDB" id="A0A397TER2"/>
<organism evidence="1 2">
    <name type="scientific">Glomus cerebriforme</name>
    <dbReference type="NCBI Taxonomy" id="658196"/>
    <lineage>
        <taxon>Eukaryota</taxon>
        <taxon>Fungi</taxon>
        <taxon>Fungi incertae sedis</taxon>
        <taxon>Mucoromycota</taxon>
        <taxon>Glomeromycotina</taxon>
        <taxon>Glomeromycetes</taxon>
        <taxon>Glomerales</taxon>
        <taxon>Glomeraceae</taxon>
        <taxon>Glomus</taxon>
    </lineage>
</organism>
<proteinExistence type="predicted"/>
<dbReference type="Proteomes" id="UP000265703">
    <property type="component" value="Unassembled WGS sequence"/>
</dbReference>
<reference evidence="1 2" key="1">
    <citation type="submission" date="2018-06" db="EMBL/GenBank/DDBJ databases">
        <title>Comparative genomics reveals the genomic features of Rhizophagus irregularis, R. cerebriforme, R. diaphanum and Gigaspora rosea, and their symbiotic lifestyle signature.</title>
        <authorList>
            <person name="Morin E."/>
            <person name="San Clemente H."/>
            <person name="Chen E.C.H."/>
            <person name="De La Providencia I."/>
            <person name="Hainaut M."/>
            <person name="Kuo A."/>
            <person name="Kohler A."/>
            <person name="Murat C."/>
            <person name="Tang N."/>
            <person name="Roy S."/>
            <person name="Loubradou J."/>
            <person name="Henrissat B."/>
            <person name="Grigoriev I.V."/>
            <person name="Corradi N."/>
            <person name="Roux C."/>
            <person name="Martin F.M."/>
        </authorList>
    </citation>
    <scope>NUCLEOTIDE SEQUENCE [LARGE SCALE GENOMIC DNA]</scope>
    <source>
        <strain evidence="1 2">DAOM 227022</strain>
    </source>
</reference>